<dbReference type="Proteomes" id="UP000792457">
    <property type="component" value="Unassembled WGS sequence"/>
</dbReference>
<dbReference type="Gene3D" id="2.60.40.10">
    <property type="entry name" value="Immunoglobulins"/>
    <property type="match status" value="1"/>
</dbReference>
<protein>
    <recommendedName>
        <fullName evidence="1">Ig-like domain-containing protein</fullName>
    </recommendedName>
</protein>
<keyword evidence="3" id="KW-1185">Reference proteome</keyword>
<dbReference type="InterPro" id="IPR036179">
    <property type="entry name" value="Ig-like_dom_sf"/>
</dbReference>
<reference evidence="2" key="2">
    <citation type="submission" date="2017-10" db="EMBL/GenBank/DDBJ databases">
        <title>Ladona fulva Genome sequencing and assembly.</title>
        <authorList>
            <person name="Murali S."/>
            <person name="Richards S."/>
            <person name="Bandaranaike D."/>
            <person name="Bellair M."/>
            <person name="Blankenburg K."/>
            <person name="Chao H."/>
            <person name="Dinh H."/>
            <person name="Doddapaneni H."/>
            <person name="Dugan-Rocha S."/>
            <person name="Elkadiri S."/>
            <person name="Gnanaolivu R."/>
            <person name="Hernandez B."/>
            <person name="Skinner E."/>
            <person name="Javaid M."/>
            <person name="Lee S."/>
            <person name="Li M."/>
            <person name="Ming W."/>
            <person name="Munidasa M."/>
            <person name="Muniz J."/>
            <person name="Nguyen L."/>
            <person name="Hughes D."/>
            <person name="Osuji N."/>
            <person name="Pu L.-L."/>
            <person name="Puazo M."/>
            <person name="Qu C."/>
            <person name="Quiroz J."/>
            <person name="Raj R."/>
            <person name="Weissenberger G."/>
            <person name="Xin Y."/>
            <person name="Zou X."/>
            <person name="Han Y."/>
            <person name="Worley K."/>
            <person name="Muzny D."/>
            <person name="Gibbs R."/>
        </authorList>
    </citation>
    <scope>NUCLEOTIDE SEQUENCE</scope>
    <source>
        <strain evidence="2">Sampled in the wild</strain>
    </source>
</reference>
<dbReference type="Pfam" id="PF07686">
    <property type="entry name" value="V-set"/>
    <property type="match status" value="1"/>
</dbReference>
<dbReference type="EMBL" id="KZ308391">
    <property type="protein sequence ID" value="KAG8228801.1"/>
    <property type="molecule type" value="Genomic_DNA"/>
</dbReference>
<dbReference type="PANTHER" id="PTHR21261:SF17">
    <property type="entry name" value="BEAT VI"/>
    <property type="match status" value="1"/>
</dbReference>
<dbReference type="PANTHER" id="PTHR21261">
    <property type="entry name" value="BEAT PROTEIN"/>
    <property type="match status" value="1"/>
</dbReference>
<dbReference type="OrthoDB" id="8122232at2759"/>
<dbReference type="InterPro" id="IPR003599">
    <property type="entry name" value="Ig_sub"/>
</dbReference>
<comment type="caution">
    <text evidence="2">The sequence shown here is derived from an EMBL/GenBank/DDBJ whole genome shotgun (WGS) entry which is preliminary data.</text>
</comment>
<feature type="domain" description="Ig-like" evidence="1">
    <location>
        <begin position="7"/>
        <end position="116"/>
    </location>
</feature>
<name>A0A8K0P0D1_LADFU</name>
<dbReference type="PROSITE" id="PS50835">
    <property type="entry name" value="IG_LIKE"/>
    <property type="match status" value="1"/>
</dbReference>
<evidence type="ECO:0000313" key="2">
    <source>
        <dbReference type="EMBL" id="KAG8228801.1"/>
    </source>
</evidence>
<evidence type="ECO:0000259" key="1">
    <source>
        <dbReference type="PROSITE" id="PS50835"/>
    </source>
</evidence>
<dbReference type="InterPro" id="IPR013106">
    <property type="entry name" value="Ig_V-set"/>
</dbReference>
<dbReference type="AlphaFoldDB" id="A0A8K0P0D1"/>
<evidence type="ECO:0000313" key="3">
    <source>
        <dbReference type="Proteomes" id="UP000792457"/>
    </source>
</evidence>
<accession>A0A8K0P0D1</accession>
<sequence length="163" mass="18110">MLNGLTPGAAALRDVRIEVPEAVRRGDRARLVCEYDLEGSPLYSLKWYRGDEEFYRYVPKEAPPSKVFPQPGVNVDVSQSTARQVVLSDVQLELTGIYKCEVSADAPSFHTEIKAATMVVVGESPLSLSPIQDNGFAPQYRAMTGYVVAKFENEIDKFHDVLI</sequence>
<dbReference type="SMART" id="SM00409">
    <property type="entry name" value="IG"/>
    <property type="match status" value="1"/>
</dbReference>
<dbReference type="FunFam" id="2.60.40.10:FF:000437">
    <property type="entry name" value="Beat-IIIc, isoform A"/>
    <property type="match status" value="1"/>
</dbReference>
<organism evidence="2 3">
    <name type="scientific">Ladona fulva</name>
    <name type="common">Scarce chaser dragonfly</name>
    <name type="synonym">Libellula fulva</name>
    <dbReference type="NCBI Taxonomy" id="123851"/>
    <lineage>
        <taxon>Eukaryota</taxon>
        <taxon>Metazoa</taxon>
        <taxon>Ecdysozoa</taxon>
        <taxon>Arthropoda</taxon>
        <taxon>Hexapoda</taxon>
        <taxon>Insecta</taxon>
        <taxon>Pterygota</taxon>
        <taxon>Palaeoptera</taxon>
        <taxon>Odonata</taxon>
        <taxon>Epiprocta</taxon>
        <taxon>Anisoptera</taxon>
        <taxon>Libelluloidea</taxon>
        <taxon>Libellulidae</taxon>
        <taxon>Ladona</taxon>
    </lineage>
</organism>
<reference evidence="2" key="1">
    <citation type="submission" date="2013-04" db="EMBL/GenBank/DDBJ databases">
        <authorList>
            <person name="Qu J."/>
            <person name="Murali S.C."/>
            <person name="Bandaranaike D."/>
            <person name="Bellair M."/>
            <person name="Blankenburg K."/>
            <person name="Chao H."/>
            <person name="Dinh H."/>
            <person name="Doddapaneni H."/>
            <person name="Downs B."/>
            <person name="Dugan-Rocha S."/>
            <person name="Elkadiri S."/>
            <person name="Gnanaolivu R.D."/>
            <person name="Hernandez B."/>
            <person name="Javaid M."/>
            <person name="Jayaseelan J.C."/>
            <person name="Lee S."/>
            <person name="Li M."/>
            <person name="Ming W."/>
            <person name="Munidasa M."/>
            <person name="Muniz J."/>
            <person name="Nguyen L."/>
            <person name="Ongeri F."/>
            <person name="Osuji N."/>
            <person name="Pu L.-L."/>
            <person name="Puazo M."/>
            <person name="Qu C."/>
            <person name="Quiroz J."/>
            <person name="Raj R."/>
            <person name="Weissenberger G."/>
            <person name="Xin Y."/>
            <person name="Zou X."/>
            <person name="Han Y."/>
            <person name="Richards S."/>
            <person name="Worley K."/>
            <person name="Muzny D."/>
            <person name="Gibbs R."/>
        </authorList>
    </citation>
    <scope>NUCLEOTIDE SEQUENCE</scope>
    <source>
        <strain evidence="2">Sampled in the wild</strain>
    </source>
</reference>
<dbReference type="InterPro" id="IPR013783">
    <property type="entry name" value="Ig-like_fold"/>
</dbReference>
<dbReference type="CDD" id="cd00096">
    <property type="entry name" value="Ig"/>
    <property type="match status" value="1"/>
</dbReference>
<proteinExistence type="predicted"/>
<gene>
    <name evidence="2" type="ORF">J437_LFUL008722</name>
</gene>
<dbReference type="SUPFAM" id="SSF48726">
    <property type="entry name" value="Immunoglobulin"/>
    <property type="match status" value="1"/>
</dbReference>
<dbReference type="InterPro" id="IPR007110">
    <property type="entry name" value="Ig-like_dom"/>
</dbReference>